<dbReference type="STRING" id="56192.UB38_08525"/>
<dbReference type="GO" id="GO:0033389">
    <property type="term" value="P:putrescine biosynthetic process from arginine, via agmatine"/>
    <property type="evidence" value="ECO:0007669"/>
    <property type="project" value="TreeGrafter"/>
</dbReference>
<reference evidence="6 9" key="1">
    <citation type="submission" date="2018-01" db="EMBL/GenBank/DDBJ databases">
        <title>Whole genome sequencing of Histamine producing bacteria.</title>
        <authorList>
            <person name="Butler K."/>
        </authorList>
    </citation>
    <scope>NUCLEOTIDE SEQUENCE [LARGE SCALE GENOMIC DNA]</scope>
    <source>
        <strain evidence="7 8">ATCC 51761</strain>
        <strain evidence="6 9">NCIMB 13481</strain>
    </source>
</reference>
<dbReference type="Gene3D" id="3.40.800.10">
    <property type="entry name" value="Ureohydrolase domain"/>
    <property type="match status" value="1"/>
</dbReference>
<dbReference type="AlphaFoldDB" id="A0A0D8Q2E1"/>
<dbReference type="RefSeq" id="WP_045036252.1">
    <property type="nucleotide sequence ID" value="NZ_JZSR01000007.1"/>
</dbReference>
<evidence type="ECO:0000256" key="5">
    <source>
        <dbReference type="PROSITE-ProRule" id="PRU00742"/>
    </source>
</evidence>
<dbReference type="InterPro" id="IPR023696">
    <property type="entry name" value="Ureohydrolase_dom_sf"/>
</dbReference>
<gene>
    <name evidence="6" type="ORF">C9I88_15625</name>
    <name evidence="7" type="ORF">C9J52_16190</name>
</gene>
<evidence type="ECO:0000256" key="2">
    <source>
        <dbReference type="ARBA" id="ARBA00022801"/>
    </source>
</evidence>
<name>A0A0D8Q2E1_9GAMM</name>
<keyword evidence="3" id="KW-0369">Histidine metabolism</keyword>
<evidence type="ECO:0000256" key="1">
    <source>
        <dbReference type="ARBA" id="ARBA00022723"/>
    </source>
</evidence>
<dbReference type="PIRSF" id="PIRSF036979">
    <property type="entry name" value="Arginase"/>
    <property type="match status" value="1"/>
</dbReference>
<dbReference type="Proteomes" id="UP000241190">
    <property type="component" value="Unassembled WGS sequence"/>
</dbReference>
<evidence type="ECO:0000256" key="4">
    <source>
        <dbReference type="ARBA" id="ARBA00023211"/>
    </source>
</evidence>
<dbReference type="PROSITE" id="PS51409">
    <property type="entry name" value="ARGINASE_2"/>
    <property type="match status" value="1"/>
</dbReference>
<organism evidence="6 9">
    <name type="scientific">Photobacterium iliopiscarium</name>
    <dbReference type="NCBI Taxonomy" id="56192"/>
    <lineage>
        <taxon>Bacteria</taxon>
        <taxon>Pseudomonadati</taxon>
        <taxon>Pseudomonadota</taxon>
        <taxon>Gammaproteobacteria</taxon>
        <taxon>Vibrionales</taxon>
        <taxon>Vibrionaceae</taxon>
        <taxon>Photobacterium</taxon>
    </lineage>
</organism>
<dbReference type="Pfam" id="PF00491">
    <property type="entry name" value="Arginase"/>
    <property type="match status" value="1"/>
</dbReference>
<dbReference type="PANTHER" id="PTHR11358">
    <property type="entry name" value="ARGINASE/AGMATINASE"/>
    <property type="match status" value="1"/>
</dbReference>
<keyword evidence="8" id="KW-1185">Reference proteome</keyword>
<comment type="caution">
    <text evidence="6">The sequence shown here is derived from an EMBL/GenBank/DDBJ whole genome shotgun (WGS) entry which is preliminary data.</text>
</comment>
<protein>
    <submittedName>
        <fullName evidence="6">Arginase</fullName>
    </submittedName>
</protein>
<proteinExistence type="inferred from homology"/>
<evidence type="ECO:0000313" key="6">
    <source>
        <dbReference type="EMBL" id="PSV94051.1"/>
    </source>
</evidence>
<keyword evidence="1" id="KW-0479">Metal-binding</keyword>
<dbReference type="PANTHER" id="PTHR11358:SF35">
    <property type="entry name" value="FORMIMIDOYLGLUTAMASE"/>
    <property type="match status" value="1"/>
</dbReference>
<dbReference type="GO" id="GO:0008783">
    <property type="term" value="F:agmatinase activity"/>
    <property type="evidence" value="ECO:0007669"/>
    <property type="project" value="TreeGrafter"/>
</dbReference>
<dbReference type="SUPFAM" id="SSF52768">
    <property type="entry name" value="Arginase/deacetylase"/>
    <property type="match status" value="1"/>
</dbReference>
<comment type="similarity">
    <text evidence="5">Belongs to the arginase family.</text>
</comment>
<dbReference type="EMBL" id="PYLW01000020">
    <property type="protein sequence ID" value="PSV94051.1"/>
    <property type="molecule type" value="Genomic_DNA"/>
</dbReference>
<dbReference type="CDD" id="cd09988">
    <property type="entry name" value="Formimidoylglutamase"/>
    <property type="match status" value="1"/>
</dbReference>
<dbReference type="GO" id="GO:0006547">
    <property type="term" value="P:L-histidine metabolic process"/>
    <property type="evidence" value="ECO:0007669"/>
    <property type="project" value="UniProtKB-KW"/>
</dbReference>
<evidence type="ECO:0000256" key="3">
    <source>
        <dbReference type="ARBA" id="ARBA00022808"/>
    </source>
</evidence>
<evidence type="ECO:0000313" key="9">
    <source>
        <dbReference type="Proteomes" id="UP000241954"/>
    </source>
</evidence>
<sequence>MLVDQLKKLFKNEPQKPMLYHRKHTLISPYAQQYQPGIMLVGVISDLSLDWGRGLQGAKEGPASIRRILPHTHAQTKLPFYDAGDIEQTNNDHSFVAVSQRQHQLLLRCLHDGHFPVVLGGGHEISIASYQALSDFSAEAKSAPVMITEDQQPQLLPQRVGVINFDAHFELRPSLSLRAGSAFHAAWCYSKEQQRSFDFLGLGICDHANSQAMFKLAEDLGCQWLLDNQMTTRNKKHVQAQLDDFIDNVDCIQLSIDLDVFSSSIAPGANMTRMHGVSLSMVEWAIKHIMASGKVKIVDIAELNPEYDYENQTAKLATKLIQTIVHFV</sequence>
<keyword evidence="2" id="KW-0378">Hydrolase</keyword>
<dbReference type="Proteomes" id="UP000241954">
    <property type="component" value="Unassembled WGS sequence"/>
</dbReference>
<dbReference type="GO" id="GO:0046872">
    <property type="term" value="F:metal ion binding"/>
    <property type="evidence" value="ECO:0007669"/>
    <property type="project" value="UniProtKB-KW"/>
</dbReference>
<keyword evidence="4" id="KW-0464">Manganese</keyword>
<dbReference type="EMBL" id="PYOP01000031">
    <property type="protein sequence ID" value="PSW92946.1"/>
    <property type="molecule type" value="Genomic_DNA"/>
</dbReference>
<evidence type="ECO:0000313" key="8">
    <source>
        <dbReference type="Proteomes" id="UP000241190"/>
    </source>
</evidence>
<dbReference type="InterPro" id="IPR006035">
    <property type="entry name" value="Ureohydrolase"/>
</dbReference>
<evidence type="ECO:0000313" key="7">
    <source>
        <dbReference type="EMBL" id="PSW92946.1"/>
    </source>
</evidence>
<accession>A0A0D8Q2E1</accession>